<accession>A0ABU5F388</accession>
<proteinExistence type="predicted"/>
<evidence type="ECO:0000256" key="1">
    <source>
        <dbReference type="SAM" id="MobiDB-lite"/>
    </source>
</evidence>
<protein>
    <submittedName>
        <fullName evidence="2">Uncharacterized protein</fullName>
    </submittedName>
</protein>
<reference evidence="3" key="1">
    <citation type="journal article" date="2023" name="Mar. Drugs">
        <title>Gemmata algarum, a Novel Planctomycete Isolated from an Algal Mat, Displays Antimicrobial Activity.</title>
        <authorList>
            <person name="Kumar G."/>
            <person name="Kallscheuer N."/>
            <person name="Kashif M."/>
            <person name="Ahamad S."/>
            <person name="Jagadeeshwari U."/>
            <person name="Pannikurungottu S."/>
            <person name="Haufschild T."/>
            <person name="Kabuu M."/>
            <person name="Sasikala C."/>
            <person name="Jogler C."/>
            <person name="Ramana C."/>
        </authorList>
    </citation>
    <scope>NUCLEOTIDE SEQUENCE [LARGE SCALE GENOMIC DNA]</scope>
    <source>
        <strain evidence="3">JC673</strain>
    </source>
</reference>
<dbReference type="EMBL" id="JAXBLV010000203">
    <property type="protein sequence ID" value="MDY3561969.1"/>
    <property type="molecule type" value="Genomic_DNA"/>
</dbReference>
<name>A0ABU5F388_9BACT</name>
<comment type="caution">
    <text evidence="2">The sequence shown here is derived from an EMBL/GenBank/DDBJ whole genome shotgun (WGS) entry which is preliminary data.</text>
</comment>
<sequence length="186" mass="19853">MSNGGAKAPDARPATPADSGRSLVQLKDAVQRAEGGDPKALAEVREWLAKPGLAGFLGGDLAKEALERFVRTYAGGNPVVYEAVNRKLTEMRGELSGSNPTTVEKLLVERVLATWLHLHHLEAVYAGKENVSLALGLYYQKAISAAQKRYLAALKGLAEVRKLALPAVQVNIARKQINLGTGVVTS</sequence>
<feature type="region of interest" description="Disordered" evidence="1">
    <location>
        <begin position="1"/>
        <end position="23"/>
    </location>
</feature>
<evidence type="ECO:0000313" key="3">
    <source>
        <dbReference type="Proteomes" id="UP001272242"/>
    </source>
</evidence>
<organism evidence="2 3">
    <name type="scientific">Gemmata algarum</name>
    <dbReference type="NCBI Taxonomy" id="2975278"/>
    <lineage>
        <taxon>Bacteria</taxon>
        <taxon>Pseudomonadati</taxon>
        <taxon>Planctomycetota</taxon>
        <taxon>Planctomycetia</taxon>
        <taxon>Gemmatales</taxon>
        <taxon>Gemmataceae</taxon>
        <taxon>Gemmata</taxon>
    </lineage>
</organism>
<gene>
    <name evidence="2" type="ORF">R5W23_003400</name>
</gene>
<keyword evidence="3" id="KW-1185">Reference proteome</keyword>
<dbReference type="RefSeq" id="WP_320688308.1">
    <property type="nucleotide sequence ID" value="NZ_JAXBLV010000203.1"/>
</dbReference>
<evidence type="ECO:0000313" key="2">
    <source>
        <dbReference type="EMBL" id="MDY3561969.1"/>
    </source>
</evidence>
<dbReference type="Proteomes" id="UP001272242">
    <property type="component" value="Unassembled WGS sequence"/>
</dbReference>